<reference evidence="2 3" key="1">
    <citation type="journal article" date="2024" name="Chem. Sci.">
        <title>Discovery of megapolipeptins by genome mining of a Burkholderiales bacteria collection.</title>
        <authorList>
            <person name="Paulo B.S."/>
            <person name="Recchia M.J.J."/>
            <person name="Lee S."/>
            <person name="Fergusson C.H."/>
            <person name="Romanowski S.B."/>
            <person name="Hernandez A."/>
            <person name="Krull N."/>
            <person name="Liu D.Y."/>
            <person name="Cavanagh H."/>
            <person name="Bos A."/>
            <person name="Gray C.A."/>
            <person name="Murphy B.T."/>
            <person name="Linington R.G."/>
            <person name="Eustaquio A.S."/>
        </authorList>
    </citation>
    <scope>NUCLEOTIDE SEQUENCE [LARGE SCALE GENOMIC DNA]</scope>
    <source>
        <strain evidence="2 3">RL17-379-BIB-C</strain>
    </source>
</reference>
<dbReference type="InterPro" id="IPR051049">
    <property type="entry name" value="Dienelactone_hydrolase-like"/>
</dbReference>
<dbReference type="GO" id="GO:0016787">
    <property type="term" value="F:hydrolase activity"/>
    <property type="evidence" value="ECO:0007669"/>
    <property type="project" value="UniProtKB-KW"/>
</dbReference>
<dbReference type="PANTHER" id="PTHR46623">
    <property type="entry name" value="CARBOXYMETHYLENEBUTENOLIDASE-RELATED"/>
    <property type="match status" value="1"/>
</dbReference>
<proteinExistence type="predicted"/>
<dbReference type="Gene3D" id="3.40.50.1820">
    <property type="entry name" value="alpha/beta hydrolase"/>
    <property type="match status" value="1"/>
</dbReference>
<dbReference type="Pfam" id="PF01738">
    <property type="entry name" value="DLH"/>
    <property type="match status" value="1"/>
</dbReference>
<sequence length="232" mass="25470">MGEYQEVRTDDGTFAVYVAMPAKTPASAVVVLQEIFGINEDMRETCHELAEQGFIALCPDLFWRQEPRVELNSWSEDEWKKGFELYSAFDRDLGVQDAEATIAMARSLPESNGKVGVMGFCLGGLMTFLTAARTSVNAAAAYYGGETEKYLAEASAIRAPTILHLGTEDEFISPEAQAAIKEAMADNSNATVHSYPGCNHAFARHTGHHYDSAAAELANLRTYALFRRALQD</sequence>
<evidence type="ECO:0000313" key="3">
    <source>
        <dbReference type="Proteomes" id="UP001629288"/>
    </source>
</evidence>
<feature type="domain" description="Dienelactone hydrolase" evidence="1">
    <location>
        <begin position="14"/>
        <end position="229"/>
    </location>
</feature>
<evidence type="ECO:0000259" key="1">
    <source>
        <dbReference type="Pfam" id="PF01738"/>
    </source>
</evidence>
<dbReference type="InterPro" id="IPR029058">
    <property type="entry name" value="AB_hydrolase_fold"/>
</dbReference>
<dbReference type="InterPro" id="IPR002925">
    <property type="entry name" value="Dienelactn_hydro"/>
</dbReference>
<name>A0ABW9BVY7_9BURK</name>
<evidence type="ECO:0000313" key="2">
    <source>
        <dbReference type="EMBL" id="MFM0442835.1"/>
    </source>
</evidence>
<dbReference type="SUPFAM" id="SSF53474">
    <property type="entry name" value="alpha/beta-Hydrolases"/>
    <property type="match status" value="1"/>
</dbReference>
<accession>A0ABW9BVY7</accession>
<dbReference type="RefSeq" id="WP_408127332.1">
    <property type="nucleotide sequence ID" value="NZ_JAQQDH010000001.1"/>
</dbReference>
<dbReference type="Proteomes" id="UP001629288">
    <property type="component" value="Unassembled WGS sequence"/>
</dbReference>
<organism evidence="2 3">
    <name type="scientific">Paraburkholderia strydomiana</name>
    <dbReference type="NCBI Taxonomy" id="1245417"/>
    <lineage>
        <taxon>Bacteria</taxon>
        <taxon>Pseudomonadati</taxon>
        <taxon>Pseudomonadota</taxon>
        <taxon>Betaproteobacteria</taxon>
        <taxon>Burkholderiales</taxon>
        <taxon>Burkholderiaceae</taxon>
        <taxon>Paraburkholderia</taxon>
    </lineage>
</organism>
<keyword evidence="3" id="KW-1185">Reference proteome</keyword>
<comment type="caution">
    <text evidence="2">The sequence shown here is derived from an EMBL/GenBank/DDBJ whole genome shotgun (WGS) entry which is preliminary data.</text>
</comment>
<dbReference type="EMBL" id="JAQQDH010000001">
    <property type="protein sequence ID" value="MFM0442835.1"/>
    <property type="molecule type" value="Genomic_DNA"/>
</dbReference>
<dbReference type="PANTHER" id="PTHR46623:SF6">
    <property type="entry name" value="ALPHA_BETA-HYDROLASES SUPERFAMILY PROTEIN"/>
    <property type="match status" value="1"/>
</dbReference>
<protein>
    <submittedName>
        <fullName evidence="2">Dienelactone hydrolase family protein</fullName>
    </submittedName>
</protein>
<gene>
    <name evidence="2" type="ORF">PQR00_04490</name>
</gene>
<keyword evidence="2" id="KW-0378">Hydrolase</keyword>